<sequence>MAEDTAATRERTAPDPDDPRKPDDPTDIQKPTLLYVLKKTLREFSADQCTDLAAALTYYAVLALFPGLLAVVSILGLFGAAERTTETVLTMVESLASADAVAALRDPIEQLVSSPAAGFAFVTGLLGALWSASRYVGAFGRAMNRIYQIDEGRPIWKLRPTMLGVTVFTVVLLVIGALILVLSGPVAEAIGDVIGLGPAALMVWNIAKWPVLLVIAVVVIAVLYYWSPNIKQPKFRWMSLGSVLALVVWVIATAAFGFYVANFSNYNATYGSLGALIVFLLWLWITNIALLFGAEFDAELERGRELQAGIAAEETIQLPPRDTKQSDKKADQHAKDVLDGLKLRTSHGKTPPEDGSSDGNHDHDEKNDHDEKQERTHGRHG</sequence>
<feature type="region of interest" description="Disordered" evidence="6">
    <location>
        <begin position="1"/>
        <end position="28"/>
    </location>
</feature>
<dbReference type="NCBIfam" id="TIGR00765">
    <property type="entry name" value="yihY_not_rbn"/>
    <property type="match status" value="1"/>
</dbReference>
<name>A0A3S3ZKV3_9MICO</name>
<dbReference type="EMBL" id="RZNC01000005">
    <property type="protein sequence ID" value="RWZ59184.1"/>
    <property type="molecule type" value="Genomic_DNA"/>
</dbReference>
<keyword evidence="2" id="KW-1003">Cell membrane</keyword>
<dbReference type="Proteomes" id="UP000288603">
    <property type="component" value="Unassembled WGS sequence"/>
</dbReference>
<comment type="subcellular location">
    <subcellularLocation>
        <location evidence="1">Cell membrane</location>
        <topology evidence="1">Multi-pass membrane protein</topology>
    </subcellularLocation>
</comment>
<keyword evidence="3 7" id="KW-0812">Transmembrane</keyword>
<feature type="transmembrane region" description="Helical" evidence="7">
    <location>
        <begin position="206"/>
        <end position="226"/>
    </location>
</feature>
<feature type="transmembrane region" description="Helical" evidence="7">
    <location>
        <begin position="161"/>
        <end position="186"/>
    </location>
</feature>
<feature type="transmembrane region" description="Helical" evidence="7">
    <location>
        <begin position="116"/>
        <end position="140"/>
    </location>
</feature>
<dbReference type="RefSeq" id="WP_128499686.1">
    <property type="nucleotide sequence ID" value="NZ_RZNC01000005.1"/>
</dbReference>
<evidence type="ECO:0000256" key="7">
    <source>
        <dbReference type="SAM" id="Phobius"/>
    </source>
</evidence>
<feature type="region of interest" description="Disordered" evidence="6">
    <location>
        <begin position="340"/>
        <end position="381"/>
    </location>
</feature>
<proteinExistence type="predicted"/>
<accession>A0A3S3ZKV3</accession>
<dbReference type="InterPro" id="IPR017039">
    <property type="entry name" value="Virul_fac_BrkB"/>
</dbReference>
<keyword evidence="9" id="KW-1185">Reference proteome</keyword>
<evidence type="ECO:0000313" key="8">
    <source>
        <dbReference type="EMBL" id="RWZ59184.1"/>
    </source>
</evidence>
<gene>
    <name evidence="8" type="ORF">ELQ92_13005</name>
</gene>
<evidence type="ECO:0000256" key="2">
    <source>
        <dbReference type="ARBA" id="ARBA00022475"/>
    </source>
</evidence>
<dbReference type="Pfam" id="PF03631">
    <property type="entry name" value="Virul_fac_BrkB"/>
    <property type="match status" value="1"/>
</dbReference>
<evidence type="ECO:0000256" key="3">
    <source>
        <dbReference type="ARBA" id="ARBA00022692"/>
    </source>
</evidence>
<organism evidence="8 9">
    <name type="scientific">Labedella populi</name>
    <dbReference type="NCBI Taxonomy" id="2498850"/>
    <lineage>
        <taxon>Bacteria</taxon>
        <taxon>Bacillati</taxon>
        <taxon>Actinomycetota</taxon>
        <taxon>Actinomycetes</taxon>
        <taxon>Micrococcales</taxon>
        <taxon>Microbacteriaceae</taxon>
        <taxon>Labedella</taxon>
    </lineage>
</organism>
<keyword evidence="4 7" id="KW-1133">Transmembrane helix</keyword>
<evidence type="ECO:0000256" key="6">
    <source>
        <dbReference type="SAM" id="MobiDB-lite"/>
    </source>
</evidence>
<comment type="caution">
    <text evidence="8">The sequence shown here is derived from an EMBL/GenBank/DDBJ whole genome shotgun (WGS) entry which is preliminary data.</text>
</comment>
<evidence type="ECO:0000256" key="4">
    <source>
        <dbReference type="ARBA" id="ARBA00022989"/>
    </source>
</evidence>
<feature type="transmembrane region" description="Helical" evidence="7">
    <location>
        <begin position="58"/>
        <end position="81"/>
    </location>
</feature>
<feature type="compositionally biased region" description="Basic and acidic residues" evidence="6">
    <location>
        <begin position="1"/>
        <end position="24"/>
    </location>
</feature>
<dbReference type="PANTHER" id="PTHR30213:SF0">
    <property type="entry name" value="UPF0761 MEMBRANE PROTEIN YIHY"/>
    <property type="match status" value="1"/>
</dbReference>
<dbReference type="OrthoDB" id="9781030at2"/>
<evidence type="ECO:0000313" key="9">
    <source>
        <dbReference type="Proteomes" id="UP000288603"/>
    </source>
</evidence>
<feature type="compositionally biased region" description="Basic and acidic residues" evidence="6">
    <location>
        <begin position="359"/>
        <end position="381"/>
    </location>
</feature>
<reference evidence="8 9" key="1">
    <citation type="submission" date="2018-12" db="EMBL/GenBank/DDBJ databases">
        <authorList>
            <person name="Li F."/>
        </authorList>
    </citation>
    <scope>NUCLEOTIDE SEQUENCE [LARGE SCALE GENOMIC DNA]</scope>
    <source>
        <strain evidence="8 9">8H24J-4-2</strain>
    </source>
</reference>
<dbReference type="AlphaFoldDB" id="A0A3S3ZKV3"/>
<evidence type="ECO:0000256" key="1">
    <source>
        <dbReference type="ARBA" id="ARBA00004651"/>
    </source>
</evidence>
<feature type="transmembrane region" description="Helical" evidence="7">
    <location>
        <begin position="273"/>
        <end position="294"/>
    </location>
</feature>
<feature type="transmembrane region" description="Helical" evidence="7">
    <location>
        <begin position="238"/>
        <end position="261"/>
    </location>
</feature>
<keyword evidence="5 7" id="KW-0472">Membrane</keyword>
<protein>
    <submittedName>
        <fullName evidence="8">YihY/virulence factor BrkB family protein</fullName>
    </submittedName>
</protein>
<dbReference type="GO" id="GO:0005886">
    <property type="term" value="C:plasma membrane"/>
    <property type="evidence" value="ECO:0007669"/>
    <property type="project" value="UniProtKB-SubCell"/>
</dbReference>
<evidence type="ECO:0000256" key="5">
    <source>
        <dbReference type="ARBA" id="ARBA00023136"/>
    </source>
</evidence>
<dbReference type="PANTHER" id="PTHR30213">
    <property type="entry name" value="INNER MEMBRANE PROTEIN YHJD"/>
    <property type="match status" value="1"/>
</dbReference>